<dbReference type="KEGG" id="lua:D4A81_10705"/>
<organism evidence="1 2">
    <name type="scientific">Lachnoanaerobaculum umeaense</name>
    <dbReference type="NCBI Taxonomy" id="617123"/>
    <lineage>
        <taxon>Bacteria</taxon>
        <taxon>Bacillati</taxon>
        <taxon>Bacillota</taxon>
        <taxon>Clostridia</taxon>
        <taxon>Lachnospirales</taxon>
        <taxon>Lachnospiraceae</taxon>
        <taxon>Lachnoanaerobaculum</taxon>
    </lineage>
</organism>
<dbReference type="RefSeq" id="WP_111524052.1">
    <property type="nucleotide sequence ID" value="NZ_CP032364.1"/>
</dbReference>
<gene>
    <name evidence="1" type="primary">cas6</name>
    <name evidence="1" type="ORF">D4A81_10705</name>
</gene>
<dbReference type="Gene3D" id="3.30.70.1900">
    <property type="match status" value="1"/>
</dbReference>
<evidence type="ECO:0000313" key="2">
    <source>
        <dbReference type="Proteomes" id="UP000265562"/>
    </source>
</evidence>
<dbReference type="OrthoDB" id="425607at2"/>
<dbReference type="GO" id="GO:0016788">
    <property type="term" value="F:hydrolase activity, acting on ester bonds"/>
    <property type="evidence" value="ECO:0007669"/>
    <property type="project" value="InterPro"/>
</dbReference>
<dbReference type="AlphaFoldDB" id="A0A385Q2Q1"/>
<evidence type="ECO:0000313" key="1">
    <source>
        <dbReference type="EMBL" id="AYB00357.1"/>
    </source>
</evidence>
<name>A0A385Q2Q1_9FIRM</name>
<accession>A0A385Q2Q1</accession>
<keyword evidence="2" id="KW-1185">Reference proteome</keyword>
<protein>
    <submittedName>
        <fullName evidence="1">CRISPR-associated endoribonuclease Cas6</fullName>
    </submittedName>
</protein>
<dbReference type="EMBL" id="CP032364">
    <property type="protein sequence ID" value="AYB00357.1"/>
    <property type="molecule type" value="Genomic_DNA"/>
</dbReference>
<dbReference type="CDD" id="cd21141">
    <property type="entry name" value="Cas6_III-like"/>
    <property type="match status" value="1"/>
</dbReference>
<dbReference type="InterPro" id="IPR010156">
    <property type="entry name" value="CRISPR-assoc_prot_Cas6"/>
</dbReference>
<sequence length="243" mass="27883">MLSSLRIELEGEIEKSRNDLLGSLFQGFIMKNIYKGYADILHMSTLHPYSQYVTRVDNKIIWTLNTLNIEAKENIADKIKQIEKVNIKYREKEYKITSIKEENISYKDLVKENYLRDGKRILKVKFLTPTSFKQDGRYVLFPSIRLIFQSLMMKFDKASTDMEVFSKDILETFENNIEICGYKLRSTAFHLDGTKVPAFIGEITVNIKGPKQLVNFANMLIAFGTYSGVGIKTGIGMGGIAFE</sequence>
<proteinExistence type="predicted"/>
<dbReference type="InterPro" id="IPR019267">
    <property type="entry name" value="CRISPR-assoc_Cas6_C"/>
</dbReference>
<dbReference type="Pfam" id="PF10040">
    <property type="entry name" value="CRISPR_Cas6"/>
    <property type="match status" value="1"/>
</dbReference>
<dbReference type="Proteomes" id="UP000265562">
    <property type="component" value="Chromosome"/>
</dbReference>
<reference evidence="1 2" key="1">
    <citation type="submission" date="2018-09" db="EMBL/GenBank/DDBJ databases">
        <title>Genome sequencing of Lachnoanaerobaculum umeaense DSM 23576.</title>
        <authorList>
            <person name="Kook J.-K."/>
            <person name="Park S.-N."/>
            <person name="Lim Y.K."/>
        </authorList>
    </citation>
    <scope>NUCLEOTIDE SEQUENCE [LARGE SCALE GENOMIC DNA]</scope>
    <source>
        <strain evidence="2">DSM 23576 \ CCUG 58757</strain>
    </source>
</reference>
<dbReference type="NCBIfam" id="TIGR01877">
    <property type="entry name" value="cas_cas6"/>
    <property type="match status" value="1"/>
</dbReference>